<dbReference type="AlphaFoldDB" id="B0DVN3"/>
<evidence type="ECO:0000259" key="1">
    <source>
        <dbReference type="Pfam" id="PF16420"/>
    </source>
</evidence>
<dbReference type="Gene3D" id="3.40.140.100">
    <property type="entry name" value="Ubiquitin-like modifier-activating enzyme ATG7 C-terminal domain"/>
    <property type="match status" value="1"/>
</dbReference>
<reference evidence="2 3" key="1">
    <citation type="journal article" date="2008" name="Nature">
        <title>The genome of Laccaria bicolor provides insights into mycorrhizal symbiosis.</title>
        <authorList>
            <person name="Martin F."/>
            <person name="Aerts A."/>
            <person name="Ahren D."/>
            <person name="Brun A."/>
            <person name="Danchin E.G.J."/>
            <person name="Duchaussoy F."/>
            <person name="Gibon J."/>
            <person name="Kohler A."/>
            <person name="Lindquist E."/>
            <person name="Pereda V."/>
            <person name="Salamov A."/>
            <person name="Shapiro H.J."/>
            <person name="Wuyts J."/>
            <person name="Blaudez D."/>
            <person name="Buee M."/>
            <person name="Brokstein P."/>
            <person name="Canbaeck B."/>
            <person name="Cohen D."/>
            <person name="Courty P.E."/>
            <person name="Coutinho P.M."/>
            <person name="Delaruelle C."/>
            <person name="Detter J.C."/>
            <person name="Deveau A."/>
            <person name="DiFazio S."/>
            <person name="Duplessis S."/>
            <person name="Fraissinet-Tachet L."/>
            <person name="Lucic E."/>
            <person name="Frey-Klett P."/>
            <person name="Fourrey C."/>
            <person name="Feussner I."/>
            <person name="Gay G."/>
            <person name="Grimwood J."/>
            <person name="Hoegger P.J."/>
            <person name="Jain P."/>
            <person name="Kilaru S."/>
            <person name="Labbe J."/>
            <person name="Lin Y.C."/>
            <person name="Legue V."/>
            <person name="Le Tacon F."/>
            <person name="Marmeisse R."/>
            <person name="Melayah D."/>
            <person name="Montanini B."/>
            <person name="Muratet M."/>
            <person name="Nehls U."/>
            <person name="Niculita-Hirzel H."/>
            <person name="Oudot-Le Secq M.P."/>
            <person name="Peter M."/>
            <person name="Quesneville H."/>
            <person name="Rajashekar B."/>
            <person name="Reich M."/>
            <person name="Rouhier N."/>
            <person name="Schmutz J."/>
            <person name="Yin T."/>
            <person name="Chalot M."/>
            <person name="Henrissat B."/>
            <person name="Kuees U."/>
            <person name="Lucas S."/>
            <person name="Van de Peer Y."/>
            <person name="Podila G.K."/>
            <person name="Polle A."/>
            <person name="Pukkila P.J."/>
            <person name="Richardson P.M."/>
            <person name="Rouze P."/>
            <person name="Sanders I.R."/>
            <person name="Stajich J.E."/>
            <person name="Tunlid A."/>
            <person name="Tuskan G."/>
            <person name="Grigoriev I.V."/>
        </authorList>
    </citation>
    <scope>NUCLEOTIDE SEQUENCE [LARGE SCALE GENOMIC DNA]</scope>
    <source>
        <strain evidence="3">S238N-H82 / ATCC MYA-4686</strain>
    </source>
</reference>
<proteinExistence type="predicted"/>
<dbReference type="HOGENOM" id="CLU_1740854_0_0_1"/>
<dbReference type="InterPro" id="IPR042523">
    <property type="entry name" value="Atg7_N_2"/>
</dbReference>
<evidence type="ECO:0000313" key="2">
    <source>
        <dbReference type="EMBL" id="EDR01331.1"/>
    </source>
</evidence>
<sequence length="150" mass="16783">MSPVDKQAKRAQTTHTHSFVLKPPWSSFFLVHEDARPISIATVTSYKTIFTLSHRHPSPNPRNPGWPLHNLLAYLRTLYPTQTPSTRVFCWSDPGLPTCEWKSRFGVVQMTGGGRPSTLNWEKVLHGLGSRVADLAPMMHPTRLATQAAA</sequence>
<name>B0DVN3_LACBS</name>
<dbReference type="KEGG" id="lbc:LACBIDRAFT_312169"/>
<dbReference type="STRING" id="486041.B0DVN3"/>
<dbReference type="GeneID" id="6083719"/>
<dbReference type="Proteomes" id="UP000001194">
    <property type="component" value="Unassembled WGS sequence"/>
</dbReference>
<dbReference type="InParanoid" id="B0DVN3"/>
<dbReference type="EMBL" id="DS547140">
    <property type="protein sequence ID" value="EDR01331.1"/>
    <property type="molecule type" value="Genomic_DNA"/>
</dbReference>
<dbReference type="InterPro" id="IPR032197">
    <property type="entry name" value="Atg7_N"/>
</dbReference>
<dbReference type="Pfam" id="PF16420">
    <property type="entry name" value="ATG7_N"/>
    <property type="match status" value="1"/>
</dbReference>
<dbReference type="RefSeq" id="XP_001888038.1">
    <property type="nucleotide sequence ID" value="XM_001888003.1"/>
</dbReference>
<protein>
    <submittedName>
        <fullName evidence="2">Predicted protein</fullName>
    </submittedName>
</protein>
<organism evidence="3">
    <name type="scientific">Laccaria bicolor (strain S238N-H82 / ATCC MYA-4686)</name>
    <name type="common">Bicoloured deceiver</name>
    <name type="synonym">Laccaria laccata var. bicolor</name>
    <dbReference type="NCBI Taxonomy" id="486041"/>
    <lineage>
        <taxon>Eukaryota</taxon>
        <taxon>Fungi</taxon>
        <taxon>Dikarya</taxon>
        <taxon>Basidiomycota</taxon>
        <taxon>Agaricomycotina</taxon>
        <taxon>Agaricomycetes</taxon>
        <taxon>Agaricomycetidae</taxon>
        <taxon>Agaricales</taxon>
        <taxon>Agaricineae</taxon>
        <taxon>Hydnangiaceae</taxon>
        <taxon>Laccaria</taxon>
    </lineage>
</organism>
<dbReference type="OrthoDB" id="338614at2759"/>
<gene>
    <name evidence="2" type="ORF">LACBIDRAFT_312169</name>
</gene>
<evidence type="ECO:0000313" key="3">
    <source>
        <dbReference type="Proteomes" id="UP000001194"/>
    </source>
</evidence>
<accession>B0DVN3</accession>
<keyword evidence="3" id="KW-1185">Reference proteome</keyword>
<feature type="domain" description="Ubiquitin-like modifier-activating enzyme Atg7 N-terminal" evidence="1">
    <location>
        <begin position="17"/>
        <end position="139"/>
    </location>
</feature>